<feature type="domain" description="UspA" evidence="2">
    <location>
        <begin position="134"/>
        <end position="269"/>
    </location>
</feature>
<keyword evidence="4" id="KW-1185">Reference proteome</keyword>
<dbReference type="EMBL" id="JAWDIT010000001">
    <property type="protein sequence ID" value="MDU0344860.1"/>
    <property type="molecule type" value="Genomic_DNA"/>
</dbReference>
<gene>
    <name evidence="3" type="ORF">RWH44_03995</name>
</gene>
<dbReference type="SUPFAM" id="SSF52402">
    <property type="entry name" value="Adenine nucleotide alpha hydrolases-like"/>
    <property type="match status" value="2"/>
</dbReference>
<name>A0ABU3SJ95_9MICO</name>
<proteinExistence type="inferred from homology"/>
<evidence type="ECO:0000313" key="3">
    <source>
        <dbReference type="EMBL" id="MDU0344860.1"/>
    </source>
</evidence>
<comment type="similarity">
    <text evidence="1">Belongs to the universal stress protein A family.</text>
</comment>
<dbReference type="RefSeq" id="WP_316003546.1">
    <property type="nucleotide sequence ID" value="NZ_JAWDIT010000001.1"/>
</dbReference>
<dbReference type="InterPro" id="IPR006015">
    <property type="entry name" value="Universal_stress_UspA"/>
</dbReference>
<accession>A0ABU3SJ95</accession>
<dbReference type="PANTHER" id="PTHR46268">
    <property type="entry name" value="STRESS RESPONSE PROTEIN NHAX"/>
    <property type="match status" value="1"/>
</dbReference>
<dbReference type="InterPro" id="IPR014729">
    <property type="entry name" value="Rossmann-like_a/b/a_fold"/>
</dbReference>
<sequence>MEKIVVGVDGSAASSSALAWVVDRCGTRTAEVEVVHVGPVAGRTASPNDPLADAERAMRAAAPDQAATFRRVSGAVAETLAEASAGADLLVIGVDPEHPVRAALGGWLPVRIIAHARSPLCIVPSGWERRQGSVTVGLEDDLSSSEALTFAAQEAERSSGRLRIVHAWHLPEPSRDGSAALLVLPQRILEEHRELLEASVRSVTRRFPRVHIEADLVRAEPAAALLHHAPGAAMLVIGTHRGGPLTGAYVGSVGRGLLWRARCPLVVVPSASFPAKGA</sequence>
<evidence type="ECO:0000259" key="2">
    <source>
        <dbReference type="Pfam" id="PF00582"/>
    </source>
</evidence>
<organism evidence="3 4">
    <name type="scientific">Microbacterium phycohabitans</name>
    <dbReference type="NCBI Taxonomy" id="3075993"/>
    <lineage>
        <taxon>Bacteria</taxon>
        <taxon>Bacillati</taxon>
        <taxon>Actinomycetota</taxon>
        <taxon>Actinomycetes</taxon>
        <taxon>Micrococcales</taxon>
        <taxon>Microbacteriaceae</taxon>
        <taxon>Microbacterium</taxon>
    </lineage>
</organism>
<dbReference type="InterPro" id="IPR006016">
    <property type="entry name" value="UspA"/>
</dbReference>
<dbReference type="Proteomes" id="UP001261125">
    <property type="component" value="Unassembled WGS sequence"/>
</dbReference>
<dbReference type="PRINTS" id="PR01438">
    <property type="entry name" value="UNVRSLSTRESS"/>
</dbReference>
<dbReference type="Pfam" id="PF00582">
    <property type="entry name" value="Usp"/>
    <property type="match status" value="2"/>
</dbReference>
<evidence type="ECO:0000256" key="1">
    <source>
        <dbReference type="ARBA" id="ARBA00008791"/>
    </source>
</evidence>
<dbReference type="Gene3D" id="3.40.50.620">
    <property type="entry name" value="HUPs"/>
    <property type="match status" value="2"/>
</dbReference>
<comment type="caution">
    <text evidence="3">The sequence shown here is derived from an EMBL/GenBank/DDBJ whole genome shotgun (WGS) entry which is preliminary data.</text>
</comment>
<protein>
    <submittedName>
        <fullName evidence="3">Universal stress protein</fullName>
    </submittedName>
</protein>
<feature type="domain" description="UspA" evidence="2">
    <location>
        <begin position="2"/>
        <end position="124"/>
    </location>
</feature>
<reference evidence="3 4" key="1">
    <citation type="submission" date="2023-09" db="EMBL/GenBank/DDBJ databases">
        <title>Microbacterium fusihabitans sp. nov., Microbacterium phycihabitans sp. nov., and Microbacterium cervinum sp. nov., isolated from dried seaweeds of beach.</title>
        <authorList>
            <person name="Lee S.D."/>
        </authorList>
    </citation>
    <scope>NUCLEOTIDE SEQUENCE [LARGE SCALE GENOMIC DNA]</scope>
    <source>
        <strain evidence="3 4">KSW2-29</strain>
    </source>
</reference>
<dbReference type="PANTHER" id="PTHR46268:SF6">
    <property type="entry name" value="UNIVERSAL STRESS PROTEIN UP12"/>
    <property type="match status" value="1"/>
</dbReference>
<evidence type="ECO:0000313" key="4">
    <source>
        <dbReference type="Proteomes" id="UP001261125"/>
    </source>
</evidence>